<dbReference type="AlphaFoldDB" id="A0A2T3XSZ6"/>
<accession>A0A2T3XSZ6</accession>
<dbReference type="GO" id="GO:0045892">
    <property type="term" value="P:negative regulation of DNA-templated transcription"/>
    <property type="evidence" value="ECO:0007669"/>
    <property type="project" value="TreeGrafter"/>
</dbReference>
<evidence type="ECO:0000259" key="4">
    <source>
        <dbReference type="PROSITE" id="PS51077"/>
    </source>
</evidence>
<gene>
    <name evidence="6" type="ORF">C9I57_17225</name>
</gene>
<dbReference type="InterPro" id="IPR005471">
    <property type="entry name" value="Tscrpt_reg_IclR_N"/>
</dbReference>
<dbReference type="InterPro" id="IPR036390">
    <property type="entry name" value="WH_DNA-bd_sf"/>
</dbReference>
<dbReference type="Pfam" id="PF01614">
    <property type="entry name" value="IclR_C"/>
    <property type="match status" value="1"/>
</dbReference>
<dbReference type="InterPro" id="IPR050707">
    <property type="entry name" value="HTH_MetabolicPath_Reg"/>
</dbReference>
<feature type="domain" description="IclR-ED" evidence="5">
    <location>
        <begin position="89"/>
        <end position="271"/>
    </location>
</feature>
<dbReference type="PANTHER" id="PTHR30136:SF39">
    <property type="entry name" value="TRANSCRIPTIONAL REGULATORY PROTEIN"/>
    <property type="match status" value="1"/>
</dbReference>
<evidence type="ECO:0000256" key="1">
    <source>
        <dbReference type="ARBA" id="ARBA00023015"/>
    </source>
</evidence>
<dbReference type="EMBL" id="PYUC01000008">
    <property type="protein sequence ID" value="PTB19653.1"/>
    <property type="molecule type" value="Genomic_DNA"/>
</dbReference>
<dbReference type="SUPFAM" id="SSF55781">
    <property type="entry name" value="GAF domain-like"/>
    <property type="match status" value="1"/>
</dbReference>
<dbReference type="InterPro" id="IPR029016">
    <property type="entry name" value="GAF-like_dom_sf"/>
</dbReference>
<dbReference type="Gene3D" id="3.30.450.40">
    <property type="match status" value="1"/>
</dbReference>
<dbReference type="Gene3D" id="1.10.10.10">
    <property type="entry name" value="Winged helix-like DNA-binding domain superfamily/Winged helix DNA-binding domain"/>
    <property type="match status" value="1"/>
</dbReference>
<dbReference type="InterPro" id="IPR014757">
    <property type="entry name" value="Tscrpt_reg_IclR_C"/>
</dbReference>
<sequence length="271" mass="28771">MQTSAADSTVRLTGVLDDNKSGGLRALRRGLDVLASIIEAGSAGLRVAEIGRRCQLERATVYRILATLVEADYVEISGRYRYVAGEAIRRWRADNVLTQSIIAKRLEPVLEHVSAESGDAAFAVVREGRMSSCIARRIGSYPVQILAVDVGTRQPLGVGAAGLALLAALPDDEAQAVIAQHGDALSSYGGLNSETLRLLVKAARERGWSVIGNHAAKGALGVGVAVCDRRGYPIAAISVAAPTERMSRQRQAFIVDAIRSALRSSVVEKQG</sequence>
<dbReference type="Pfam" id="PF09339">
    <property type="entry name" value="HTH_IclR"/>
    <property type="match status" value="1"/>
</dbReference>
<dbReference type="SUPFAM" id="SSF46785">
    <property type="entry name" value="Winged helix' DNA-binding domain"/>
    <property type="match status" value="1"/>
</dbReference>
<evidence type="ECO:0000259" key="5">
    <source>
        <dbReference type="PROSITE" id="PS51078"/>
    </source>
</evidence>
<feature type="domain" description="HTH iclR-type" evidence="4">
    <location>
        <begin position="24"/>
        <end position="86"/>
    </location>
</feature>
<dbReference type="PROSITE" id="PS51077">
    <property type="entry name" value="HTH_ICLR"/>
    <property type="match status" value="1"/>
</dbReference>
<dbReference type="GO" id="GO:0003700">
    <property type="term" value="F:DNA-binding transcription factor activity"/>
    <property type="evidence" value="ECO:0007669"/>
    <property type="project" value="TreeGrafter"/>
</dbReference>
<proteinExistence type="predicted"/>
<dbReference type="RefSeq" id="WP_107152059.1">
    <property type="nucleotide sequence ID" value="NZ_PYUC01000008.1"/>
</dbReference>
<dbReference type="SMART" id="SM00346">
    <property type="entry name" value="HTH_ICLR"/>
    <property type="match status" value="1"/>
</dbReference>
<evidence type="ECO:0000313" key="7">
    <source>
        <dbReference type="Proteomes" id="UP000240638"/>
    </source>
</evidence>
<comment type="caution">
    <text evidence="6">The sequence shown here is derived from an EMBL/GenBank/DDBJ whole genome shotgun (WGS) entry which is preliminary data.</text>
</comment>
<dbReference type="GO" id="GO:0003677">
    <property type="term" value="F:DNA binding"/>
    <property type="evidence" value="ECO:0007669"/>
    <property type="project" value="UniProtKB-KW"/>
</dbReference>
<evidence type="ECO:0000313" key="6">
    <source>
        <dbReference type="EMBL" id="PTB19653.1"/>
    </source>
</evidence>
<keyword evidence="2" id="KW-0238">DNA-binding</keyword>
<dbReference type="PROSITE" id="PS51078">
    <property type="entry name" value="ICLR_ED"/>
    <property type="match status" value="1"/>
</dbReference>
<protein>
    <submittedName>
        <fullName evidence="6">IclR family transcriptional regulator</fullName>
    </submittedName>
</protein>
<keyword evidence="3" id="KW-0804">Transcription</keyword>
<organism evidence="6 7">
    <name type="scientific">Trinickia symbiotica</name>
    <dbReference type="NCBI Taxonomy" id="863227"/>
    <lineage>
        <taxon>Bacteria</taxon>
        <taxon>Pseudomonadati</taxon>
        <taxon>Pseudomonadota</taxon>
        <taxon>Betaproteobacteria</taxon>
        <taxon>Burkholderiales</taxon>
        <taxon>Burkholderiaceae</taxon>
        <taxon>Trinickia</taxon>
    </lineage>
</organism>
<keyword evidence="1" id="KW-0805">Transcription regulation</keyword>
<dbReference type="Proteomes" id="UP000240638">
    <property type="component" value="Unassembled WGS sequence"/>
</dbReference>
<dbReference type="PANTHER" id="PTHR30136">
    <property type="entry name" value="HELIX-TURN-HELIX TRANSCRIPTIONAL REGULATOR, ICLR FAMILY"/>
    <property type="match status" value="1"/>
</dbReference>
<reference evidence="6 7" key="1">
    <citation type="submission" date="2018-03" db="EMBL/GenBank/DDBJ databases">
        <title>Whole genome analyses suggest that Burkholderia sensu lato contains two further novel genera in the rhizoxinica-symbiotica group Mycetohabitans gen. nov., and Trinickia gen. nov.: implications for the evolution of diazotrophy and nodulation in the Burkholderiaceae.</title>
        <authorList>
            <person name="Estrada De Los Santos P."/>
            <person name="Palmer M."/>
            <person name="Chavez-Ramirez B."/>
            <person name="Steenkamp E.T."/>
            <person name="Hirsch A.M."/>
            <person name="Manyaka P."/>
            <person name="Maluk M."/>
            <person name="Lafos M."/>
            <person name="Crook M."/>
            <person name="Gross E."/>
            <person name="Simon M.F."/>
            <person name="Bueno Dos Reis Junior F."/>
            <person name="Poole P.S."/>
            <person name="Venter S.N."/>
            <person name="James E.K."/>
        </authorList>
    </citation>
    <scope>NUCLEOTIDE SEQUENCE [LARGE SCALE GENOMIC DNA]</scope>
    <source>
        <strain evidence="6 7">JPY-366</strain>
    </source>
</reference>
<name>A0A2T3XSZ6_9BURK</name>
<evidence type="ECO:0000256" key="2">
    <source>
        <dbReference type="ARBA" id="ARBA00023125"/>
    </source>
</evidence>
<dbReference type="InterPro" id="IPR036388">
    <property type="entry name" value="WH-like_DNA-bd_sf"/>
</dbReference>
<evidence type="ECO:0000256" key="3">
    <source>
        <dbReference type="ARBA" id="ARBA00023163"/>
    </source>
</evidence>